<evidence type="ECO:0000256" key="5">
    <source>
        <dbReference type="RuleBase" id="RU003693"/>
    </source>
</evidence>
<dbReference type="AlphaFoldDB" id="A0A239FRU2"/>
<evidence type="ECO:0000256" key="3">
    <source>
        <dbReference type="ARBA" id="ARBA00022679"/>
    </source>
</evidence>
<dbReference type="OrthoDB" id="9807157at2"/>
<dbReference type="Proteomes" id="UP000198393">
    <property type="component" value="Unassembled WGS sequence"/>
</dbReference>
<comment type="cofactor">
    <cofactor evidence="1 5">
        <name>pyridoxal 5'-phosphate</name>
        <dbReference type="ChEBI" id="CHEBI:597326"/>
    </cofactor>
</comment>
<evidence type="ECO:0000259" key="6">
    <source>
        <dbReference type="Pfam" id="PF00155"/>
    </source>
</evidence>
<keyword evidence="4 5" id="KW-0663">Pyridoxal phosphate</keyword>
<sequence>MKDPLRDRFYGFDEAKKIQEKGLYAFFRPFNARQETIVKVNGKNVLMFGSNSYLGLTTHPKVIEASENALKKYGSSCSGSRFLNGTTDLHQQLESRLATFLGKEDALVFSTGYQVNLGTIPTITRKEDMIFLDRLNHASIYEGSKLSEASYVRFKHNDMASLEQKLSSCKAPGVKFIIVDGVFSMEGDIADLPGIVRLAKKYNAVVMSDCAHAVGVLGENGRGTANHFDLTDEVDLIGGTFSKSLASVGGFIAGNKETIHYLKHKSRALIFSASMTPSSTAAALASLDIIEKDDSIRQKLWENTSYALEQLKEIGFDTGNSETPIIPIYIRDDIKAYEFVHRLFDEGLFVNPVVSPAVSSSDSLIRFSLMATHTFDQIDKAISLMAKIAKEIGVPLRSKAA</sequence>
<keyword evidence="3 7" id="KW-0808">Transferase</keyword>
<dbReference type="PANTHER" id="PTHR13693:SF3">
    <property type="entry name" value="LD36009P"/>
    <property type="match status" value="1"/>
</dbReference>
<dbReference type="InterPro" id="IPR015421">
    <property type="entry name" value="PyrdxlP-dep_Trfase_major"/>
</dbReference>
<protein>
    <submittedName>
        <fullName evidence="7">Serine palmitoyltransferase</fullName>
    </submittedName>
</protein>
<accession>A0A239FRU2</accession>
<proteinExistence type="inferred from homology"/>
<dbReference type="Gene3D" id="3.40.640.10">
    <property type="entry name" value="Type I PLP-dependent aspartate aminotransferase-like (Major domain)"/>
    <property type="match status" value="1"/>
</dbReference>
<evidence type="ECO:0000256" key="2">
    <source>
        <dbReference type="ARBA" id="ARBA00005189"/>
    </source>
</evidence>
<feature type="domain" description="Aminotransferase class I/classII large" evidence="6">
    <location>
        <begin position="44"/>
        <end position="382"/>
    </location>
</feature>
<evidence type="ECO:0000313" key="8">
    <source>
        <dbReference type="Proteomes" id="UP000198393"/>
    </source>
</evidence>
<dbReference type="EMBL" id="FZPD01000001">
    <property type="protein sequence ID" value="SNS59641.1"/>
    <property type="molecule type" value="Genomic_DNA"/>
</dbReference>
<name>A0A239FRU2_EKHLU</name>
<dbReference type="PANTHER" id="PTHR13693">
    <property type="entry name" value="CLASS II AMINOTRANSFERASE/8-AMINO-7-OXONONANOATE SYNTHASE"/>
    <property type="match status" value="1"/>
</dbReference>
<dbReference type="InterPro" id="IPR050087">
    <property type="entry name" value="AON_synthase_class-II"/>
</dbReference>
<dbReference type="InterPro" id="IPR015422">
    <property type="entry name" value="PyrdxlP-dep_Trfase_small"/>
</dbReference>
<dbReference type="Gene3D" id="3.90.1150.10">
    <property type="entry name" value="Aspartate Aminotransferase, domain 1"/>
    <property type="match status" value="1"/>
</dbReference>
<dbReference type="CDD" id="cd06454">
    <property type="entry name" value="KBL_like"/>
    <property type="match status" value="1"/>
</dbReference>
<organism evidence="7 8">
    <name type="scientific">Ekhidna lutea</name>
    <dbReference type="NCBI Taxonomy" id="447679"/>
    <lineage>
        <taxon>Bacteria</taxon>
        <taxon>Pseudomonadati</taxon>
        <taxon>Bacteroidota</taxon>
        <taxon>Cytophagia</taxon>
        <taxon>Cytophagales</taxon>
        <taxon>Reichenbachiellaceae</taxon>
        <taxon>Ekhidna</taxon>
    </lineage>
</organism>
<evidence type="ECO:0000256" key="1">
    <source>
        <dbReference type="ARBA" id="ARBA00001933"/>
    </source>
</evidence>
<comment type="similarity">
    <text evidence="5">Belongs to the class-II pyridoxal-phosphate-dependent aminotransferase family.</text>
</comment>
<dbReference type="GO" id="GO:0016740">
    <property type="term" value="F:transferase activity"/>
    <property type="evidence" value="ECO:0007669"/>
    <property type="project" value="UniProtKB-KW"/>
</dbReference>
<gene>
    <name evidence="7" type="ORF">SAMN05421640_0807</name>
</gene>
<evidence type="ECO:0000313" key="7">
    <source>
        <dbReference type="EMBL" id="SNS59641.1"/>
    </source>
</evidence>
<dbReference type="InterPro" id="IPR004839">
    <property type="entry name" value="Aminotransferase_I/II_large"/>
</dbReference>
<dbReference type="SUPFAM" id="SSF53383">
    <property type="entry name" value="PLP-dependent transferases"/>
    <property type="match status" value="1"/>
</dbReference>
<dbReference type="InterPro" id="IPR001917">
    <property type="entry name" value="Aminotrans_II_pyridoxalP_BS"/>
</dbReference>
<dbReference type="PROSITE" id="PS00599">
    <property type="entry name" value="AA_TRANSFER_CLASS_2"/>
    <property type="match status" value="1"/>
</dbReference>
<comment type="pathway">
    <text evidence="2">Lipid metabolism.</text>
</comment>
<dbReference type="InterPro" id="IPR015424">
    <property type="entry name" value="PyrdxlP-dep_Trfase"/>
</dbReference>
<dbReference type="RefSeq" id="WP_089355551.1">
    <property type="nucleotide sequence ID" value="NZ_FZPD01000001.1"/>
</dbReference>
<reference evidence="7 8" key="1">
    <citation type="submission" date="2017-06" db="EMBL/GenBank/DDBJ databases">
        <authorList>
            <person name="Kim H.J."/>
            <person name="Triplett B.A."/>
        </authorList>
    </citation>
    <scope>NUCLEOTIDE SEQUENCE [LARGE SCALE GENOMIC DNA]</scope>
    <source>
        <strain evidence="7 8">DSM 19307</strain>
    </source>
</reference>
<keyword evidence="8" id="KW-1185">Reference proteome</keyword>
<dbReference type="Pfam" id="PF00155">
    <property type="entry name" value="Aminotran_1_2"/>
    <property type="match status" value="1"/>
</dbReference>
<evidence type="ECO:0000256" key="4">
    <source>
        <dbReference type="ARBA" id="ARBA00022898"/>
    </source>
</evidence>
<dbReference type="GO" id="GO:0030170">
    <property type="term" value="F:pyridoxal phosphate binding"/>
    <property type="evidence" value="ECO:0007669"/>
    <property type="project" value="InterPro"/>
</dbReference>